<reference evidence="1" key="4">
    <citation type="submission" date="2025-09" db="UniProtKB">
        <authorList>
            <consortium name="Ensembl"/>
        </authorList>
    </citation>
    <scope>IDENTIFICATION</scope>
    <source>
        <strain evidence="1">JP 163 A</strain>
    </source>
</reference>
<protein>
    <submittedName>
        <fullName evidence="1">Uncharacterized protein</fullName>
    </submittedName>
</protein>
<dbReference type="AlphaFoldDB" id="A0A3B5Q9H1"/>
<evidence type="ECO:0000313" key="1">
    <source>
        <dbReference type="Ensembl" id="ENSXMAP00000026904.1"/>
    </source>
</evidence>
<dbReference type="Ensembl" id="ENSXMAT00000023344.1">
    <property type="protein sequence ID" value="ENSXMAP00000026904.1"/>
    <property type="gene ID" value="ENSXMAG00000021397.1"/>
</dbReference>
<proteinExistence type="predicted"/>
<organism evidence="1 2">
    <name type="scientific">Xiphophorus maculatus</name>
    <name type="common">Southern platyfish</name>
    <name type="synonym">Platypoecilus maculatus</name>
    <dbReference type="NCBI Taxonomy" id="8083"/>
    <lineage>
        <taxon>Eukaryota</taxon>
        <taxon>Metazoa</taxon>
        <taxon>Chordata</taxon>
        <taxon>Craniata</taxon>
        <taxon>Vertebrata</taxon>
        <taxon>Euteleostomi</taxon>
        <taxon>Actinopterygii</taxon>
        <taxon>Neopterygii</taxon>
        <taxon>Teleostei</taxon>
        <taxon>Neoteleostei</taxon>
        <taxon>Acanthomorphata</taxon>
        <taxon>Ovalentaria</taxon>
        <taxon>Atherinomorphae</taxon>
        <taxon>Cyprinodontiformes</taxon>
        <taxon>Poeciliidae</taxon>
        <taxon>Poeciliinae</taxon>
        <taxon>Xiphophorus</taxon>
    </lineage>
</organism>
<dbReference type="InParanoid" id="A0A3B5Q9H1"/>
<evidence type="ECO:0000313" key="2">
    <source>
        <dbReference type="Proteomes" id="UP000002852"/>
    </source>
</evidence>
<reference evidence="1" key="3">
    <citation type="submission" date="2025-08" db="UniProtKB">
        <authorList>
            <consortium name="Ensembl"/>
        </authorList>
    </citation>
    <scope>IDENTIFICATION</scope>
    <source>
        <strain evidence="1">JP 163 A</strain>
    </source>
</reference>
<keyword evidence="2" id="KW-1185">Reference proteome</keyword>
<dbReference type="Proteomes" id="UP000002852">
    <property type="component" value="Unassembled WGS sequence"/>
</dbReference>
<name>A0A3B5Q9H1_XIPMA</name>
<reference evidence="2" key="1">
    <citation type="submission" date="2012-01" db="EMBL/GenBank/DDBJ databases">
        <authorList>
            <person name="Walter R."/>
            <person name="Schartl M."/>
            <person name="Warren W."/>
        </authorList>
    </citation>
    <scope>NUCLEOTIDE SEQUENCE [LARGE SCALE GENOMIC DNA]</scope>
    <source>
        <strain evidence="2">JP 163 A</strain>
    </source>
</reference>
<reference evidence="2" key="2">
    <citation type="journal article" date="2013" name="Nat. Genet.">
        <title>The genome of the platyfish, Xiphophorus maculatus, provides insights into evolutionary adaptation and several complex traits.</title>
        <authorList>
            <person name="Schartl M."/>
            <person name="Walter R.B."/>
            <person name="Shen Y."/>
            <person name="Garcia T."/>
            <person name="Catchen J."/>
            <person name="Amores A."/>
            <person name="Braasch I."/>
            <person name="Chalopin D."/>
            <person name="Volff J.N."/>
            <person name="Lesch K.P."/>
            <person name="Bisazza A."/>
            <person name="Minx P."/>
            <person name="Hillier L."/>
            <person name="Wilson R.K."/>
            <person name="Fuerstenberg S."/>
            <person name="Boore J."/>
            <person name="Searle S."/>
            <person name="Postlethwait J.H."/>
            <person name="Warren W.C."/>
        </authorList>
    </citation>
    <scope>NUCLEOTIDE SEQUENCE [LARGE SCALE GENOMIC DNA]</scope>
    <source>
        <strain evidence="2">JP 163 A</strain>
    </source>
</reference>
<sequence>MLLTPSVTSWSFRKQVKQLYAGYLPAAQTKRAPKKSRRSTKHRLFDLRWLPIVTLTCFALNMQ</sequence>
<accession>A0A3B5Q9H1</accession>